<dbReference type="SUPFAM" id="SSF56747">
    <property type="entry name" value="Prim-pol domain"/>
    <property type="match status" value="1"/>
</dbReference>
<dbReference type="PANTHER" id="PTHR10536">
    <property type="entry name" value="DNA PRIMASE SMALL SUBUNIT"/>
    <property type="match status" value="1"/>
</dbReference>
<evidence type="ECO:0000256" key="1">
    <source>
        <dbReference type="ARBA" id="ARBA00009762"/>
    </source>
</evidence>
<comment type="similarity">
    <text evidence="1">Belongs to the eukaryotic-type primase small subunit family.</text>
</comment>
<sequence length="142" mass="16215">MSASFDDGGEQLSKHLRVFYKKIFPCELFARWLAYDSKNTADTLSRREFSFSLAGDVYIRYQSFNDAISLRKELVKACPHKIDIGAVYSASPALQRSLSASSFKVLPFFFAMVYNKYNKLTNSFELIDRRSAMSETNGKVSF</sequence>
<gene>
    <name evidence="2" type="ORF">DILT_LOCUS197</name>
</gene>
<organism evidence="2 3">
    <name type="scientific">Dibothriocephalus latus</name>
    <name type="common">Fish tapeworm</name>
    <name type="synonym">Diphyllobothrium latum</name>
    <dbReference type="NCBI Taxonomy" id="60516"/>
    <lineage>
        <taxon>Eukaryota</taxon>
        <taxon>Metazoa</taxon>
        <taxon>Spiralia</taxon>
        <taxon>Lophotrochozoa</taxon>
        <taxon>Platyhelminthes</taxon>
        <taxon>Cestoda</taxon>
        <taxon>Eucestoda</taxon>
        <taxon>Diphyllobothriidea</taxon>
        <taxon>Diphyllobothriidae</taxon>
        <taxon>Dibothriocephalus</taxon>
    </lineage>
</organism>
<dbReference type="SMR" id="A0A3P6PTD9"/>
<accession>A0A3P6PTD9</accession>
<keyword evidence="3" id="KW-1185">Reference proteome</keyword>
<dbReference type="EMBL" id="UYRU01000716">
    <property type="protein sequence ID" value="VDK30585.1"/>
    <property type="molecule type" value="Genomic_DNA"/>
</dbReference>
<dbReference type="AlphaFoldDB" id="A0A3P6PTD9"/>
<name>A0A3P6PTD9_DIBLA</name>
<evidence type="ECO:0000313" key="3">
    <source>
        <dbReference type="Proteomes" id="UP000281553"/>
    </source>
</evidence>
<dbReference type="OrthoDB" id="19606at2759"/>
<evidence type="ECO:0000313" key="2">
    <source>
        <dbReference type="EMBL" id="VDK30585.1"/>
    </source>
</evidence>
<protein>
    <submittedName>
        <fullName evidence="2">Uncharacterized protein</fullName>
    </submittedName>
</protein>
<dbReference type="Proteomes" id="UP000281553">
    <property type="component" value="Unassembled WGS sequence"/>
</dbReference>
<reference evidence="2 3" key="1">
    <citation type="submission" date="2018-11" db="EMBL/GenBank/DDBJ databases">
        <authorList>
            <consortium name="Pathogen Informatics"/>
        </authorList>
    </citation>
    <scope>NUCLEOTIDE SEQUENCE [LARGE SCALE GENOMIC DNA]</scope>
</reference>
<proteinExistence type="inferred from homology"/>
<dbReference type="Gene3D" id="3.90.920.10">
    <property type="entry name" value="DNA primase, PRIM domain"/>
    <property type="match status" value="1"/>
</dbReference>